<evidence type="ECO:0000256" key="2">
    <source>
        <dbReference type="SAM" id="Phobius"/>
    </source>
</evidence>
<proteinExistence type="predicted"/>
<keyword evidence="4" id="KW-1185">Reference proteome</keyword>
<keyword evidence="2" id="KW-0472">Membrane</keyword>
<accession>A0ABQ4ZHQ2</accession>
<evidence type="ECO:0000313" key="3">
    <source>
        <dbReference type="EMBL" id="GJS89734.1"/>
    </source>
</evidence>
<sequence>MVVNLLVVVALKMVMNLVVVVVTVVVVVIDVSGSFNDGGGGHSCSCAFSRLGACRRGELQMVLCFPGSIGLVLSRCQPVTSKSDMELKWDNKLSRNAWLRFERTPVQDLTNDEDANDRIDKVLEIVDLFHMLDVTEDQLMMCVFPKTLTSQAHQSNRRRSGGNSEGLAAITTHLSNLGREMRMLSKRVHTLQVGCEHCHGPHLSKDCPKKEEVIAAEEVSYDEENKKEEASIQKAVVEPY</sequence>
<evidence type="ECO:0000256" key="1">
    <source>
        <dbReference type="SAM" id="MobiDB-lite"/>
    </source>
</evidence>
<evidence type="ECO:0000313" key="4">
    <source>
        <dbReference type="Proteomes" id="UP001151760"/>
    </source>
</evidence>
<comment type="caution">
    <text evidence="3">The sequence shown here is derived from an EMBL/GenBank/DDBJ whole genome shotgun (WGS) entry which is preliminary data.</text>
</comment>
<gene>
    <name evidence="3" type="ORF">Tco_0772370</name>
</gene>
<name>A0ABQ4ZHQ2_9ASTR</name>
<reference evidence="3" key="1">
    <citation type="journal article" date="2022" name="Int. J. Mol. Sci.">
        <title>Draft Genome of Tanacetum Coccineum: Genomic Comparison of Closely Related Tanacetum-Family Plants.</title>
        <authorList>
            <person name="Yamashiro T."/>
            <person name="Shiraishi A."/>
            <person name="Nakayama K."/>
            <person name="Satake H."/>
        </authorList>
    </citation>
    <scope>NUCLEOTIDE SEQUENCE</scope>
</reference>
<organism evidence="3 4">
    <name type="scientific">Tanacetum coccineum</name>
    <dbReference type="NCBI Taxonomy" id="301880"/>
    <lineage>
        <taxon>Eukaryota</taxon>
        <taxon>Viridiplantae</taxon>
        <taxon>Streptophyta</taxon>
        <taxon>Embryophyta</taxon>
        <taxon>Tracheophyta</taxon>
        <taxon>Spermatophyta</taxon>
        <taxon>Magnoliopsida</taxon>
        <taxon>eudicotyledons</taxon>
        <taxon>Gunneridae</taxon>
        <taxon>Pentapetalae</taxon>
        <taxon>asterids</taxon>
        <taxon>campanulids</taxon>
        <taxon>Asterales</taxon>
        <taxon>Asteraceae</taxon>
        <taxon>Asteroideae</taxon>
        <taxon>Anthemideae</taxon>
        <taxon>Anthemidinae</taxon>
        <taxon>Tanacetum</taxon>
    </lineage>
</organism>
<dbReference type="Proteomes" id="UP001151760">
    <property type="component" value="Unassembled WGS sequence"/>
</dbReference>
<feature type="region of interest" description="Disordered" evidence="1">
    <location>
        <begin position="218"/>
        <end position="240"/>
    </location>
</feature>
<keyword evidence="2" id="KW-1133">Transmembrane helix</keyword>
<reference evidence="3" key="2">
    <citation type="submission" date="2022-01" db="EMBL/GenBank/DDBJ databases">
        <authorList>
            <person name="Yamashiro T."/>
            <person name="Shiraishi A."/>
            <person name="Satake H."/>
            <person name="Nakayama K."/>
        </authorList>
    </citation>
    <scope>NUCLEOTIDE SEQUENCE</scope>
</reference>
<protein>
    <submittedName>
        <fullName evidence="3">Uncharacterized protein</fullName>
    </submittedName>
</protein>
<dbReference type="EMBL" id="BQNB010011373">
    <property type="protein sequence ID" value="GJS89734.1"/>
    <property type="molecule type" value="Genomic_DNA"/>
</dbReference>
<feature type="transmembrane region" description="Helical" evidence="2">
    <location>
        <begin position="6"/>
        <end position="29"/>
    </location>
</feature>
<keyword evidence="2" id="KW-0812">Transmembrane</keyword>